<dbReference type="HOGENOM" id="CLU_2840636_0_0_9"/>
<dbReference type="KEGG" id="bif:N288_24865"/>
<dbReference type="EMBL" id="CP006643">
    <property type="protein sequence ID" value="AGX06805.1"/>
    <property type="molecule type" value="Genomic_DNA"/>
</dbReference>
<reference evidence="1 2" key="1">
    <citation type="submission" date="2013-07" db="EMBL/GenBank/DDBJ databases">
        <title>Complete genome sequence of Bacillus infantis NRRL B-14911 that has potential to induce cardiac disease by antigenic mimicry.</title>
        <authorList>
            <person name="Massilamany C."/>
            <person name="Smith T.P.L."/>
            <person name="Loy J.D."/>
            <person name="Barletta R."/>
            <person name="Reddy J."/>
        </authorList>
    </citation>
    <scope>NUCLEOTIDE SEQUENCE [LARGE SCALE GENOMIC DNA]</scope>
    <source>
        <strain evidence="1 2">NRRL B-14911</strain>
    </source>
</reference>
<evidence type="ECO:0000313" key="1">
    <source>
        <dbReference type="EMBL" id="AGX06805.1"/>
    </source>
</evidence>
<dbReference type="STRING" id="1367477.N288_24865"/>
<proteinExistence type="predicted"/>
<dbReference type="PATRIC" id="fig|1367477.3.peg.4966"/>
<name>U5LH51_9BACI</name>
<organism evidence="1 2">
    <name type="scientific">Bacillus infantis NRRL B-14911</name>
    <dbReference type="NCBI Taxonomy" id="1367477"/>
    <lineage>
        <taxon>Bacteria</taxon>
        <taxon>Bacillati</taxon>
        <taxon>Bacillota</taxon>
        <taxon>Bacilli</taxon>
        <taxon>Bacillales</taxon>
        <taxon>Bacillaceae</taxon>
        <taxon>Bacillus</taxon>
    </lineage>
</organism>
<dbReference type="RefSeq" id="WP_022544560.1">
    <property type="nucleotide sequence ID" value="NC_022524.1"/>
</dbReference>
<keyword evidence="2" id="KW-1185">Reference proteome</keyword>
<protein>
    <submittedName>
        <fullName evidence="1">Uncharacterized protein</fullName>
    </submittedName>
</protein>
<evidence type="ECO:0000313" key="2">
    <source>
        <dbReference type="Proteomes" id="UP000017805"/>
    </source>
</evidence>
<gene>
    <name evidence="1" type="ORF">N288_24865</name>
</gene>
<sequence>MKKNKQVQMMLAIIGSIAILTIGTVMVIQIAKNHQVNKQIIDQCFESFDTERTVTIKKEGFWSPVFCEKHPGA</sequence>
<dbReference type="OrthoDB" id="2885237at2"/>
<dbReference type="Proteomes" id="UP000017805">
    <property type="component" value="Chromosome"/>
</dbReference>
<dbReference type="AlphaFoldDB" id="U5LH51"/>
<accession>U5LH51</accession>